<comment type="similarity">
    <text evidence="1">Belongs to the cornifelin family.</text>
</comment>
<dbReference type="InterPro" id="IPR006461">
    <property type="entry name" value="PLAC_motif_containing"/>
</dbReference>
<keyword evidence="3" id="KW-1185">Reference proteome</keyword>
<dbReference type="PANTHER" id="PTHR15907">
    <property type="entry name" value="DUF614 FAMILY PROTEIN-RELATED"/>
    <property type="match status" value="1"/>
</dbReference>
<dbReference type="NCBIfam" id="TIGR01571">
    <property type="entry name" value="A_thal_Cys_rich"/>
    <property type="match status" value="1"/>
</dbReference>
<evidence type="ECO:0000256" key="1">
    <source>
        <dbReference type="ARBA" id="ARBA00009024"/>
    </source>
</evidence>
<dbReference type="RefSeq" id="XP_023652317.1">
    <property type="nucleotide sequence ID" value="XM_023796549.2"/>
</dbReference>
<accession>A0A3B3RDW9</accession>
<evidence type="ECO:0000313" key="2">
    <source>
        <dbReference type="Ensembl" id="ENSPKIP00000015871.1"/>
    </source>
</evidence>
<dbReference type="GeneID" id="111835844"/>
<dbReference type="Ensembl" id="ENSPKIT00000040347.1">
    <property type="protein sequence ID" value="ENSPKIP00000015871.1"/>
    <property type="gene ID" value="ENSPKIG00000002428.1"/>
</dbReference>
<name>A0A3B3RDW9_9TELE</name>
<dbReference type="Proteomes" id="UP000261540">
    <property type="component" value="Unplaced"/>
</dbReference>
<protein>
    <submittedName>
        <fullName evidence="2">Cornifelin homolog</fullName>
    </submittedName>
</protein>
<dbReference type="AlphaFoldDB" id="A0A3B3RDW9"/>
<reference evidence="2" key="1">
    <citation type="submission" date="2025-08" db="UniProtKB">
        <authorList>
            <consortium name="Ensembl"/>
        </authorList>
    </citation>
    <scope>IDENTIFICATION</scope>
</reference>
<dbReference type="Pfam" id="PF04749">
    <property type="entry name" value="PLAC8"/>
    <property type="match status" value="1"/>
</dbReference>
<proteinExistence type="inferred from homology"/>
<reference evidence="2" key="2">
    <citation type="submission" date="2025-09" db="UniProtKB">
        <authorList>
            <consortium name="Ensembl"/>
        </authorList>
    </citation>
    <scope>IDENTIFICATION</scope>
</reference>
<dbReference type="OrthoDB" id="1045822at2759"/>
<organism evidence="2 3">
    <name type="scientific">Paramormyrops kingsleyae</name>
    <dbReference type="NCBI Taxonomy" id="1676925"/>
    <lineage>
        <taxon>Eukaryota</taxon>
        <taxon>Metazoa</taxon>
        <taxon>Chordata</taxon>
        <taxon>Craniata</taxon>
        <taxon>Vertebrata</taxon>
        <taxon>Euteleostomi</taxon>
        <taxon>Actinopterygii</taxon>
        <taxon>Neopterygii</taxon>
        <taxon>Teleostei</taxon>
        <taxon>Osteoglossocephala</taxon>
        <taxon>Osteoglossomorpha</taxon>
        <taxon>Osteoglossiformes</taxon>
        <taxon>Mormyridae</taxon>
        <taxon>Paramormyrops</taxon>
    </lineage>
</organism>
<evidence type="ECO:0000313" key="3">
    <source>
        <dbReference type="Proteomes" id="UP000261540"/>
    </source>
</evidence>
<dbReference type="GeneTree" id="ENSGT00940000163701"/>
<sequence length="161" mass="17656">MTTNVIIQQSQPGSTSVHSDQWSTGIFDCLDDMSVCCAAYWCFPCFTCKTAADFGECLCLPLVDIMNISLQMSGIPCVPPVSLALRVGVRNRFGIRGDICSDCMYVTFCNMCSWCQIAREMKIRQQPVTIINSNPTVVSSQPTMISATSMEVSPRLTVANT</sequence>
<dbReference type="KEGG" id="pki:111835844"/>